<keyword evidence="1" id="KW-0812">Transmembrane</keyword>
<keyword evidence="1" id="KW-0472">Membrane</keyword>
<dbReference type="AlphaFoldDB" id="A0A0F9EI84"/>
<evidence type="ECO:0000313" key="2">
    <source>
        <dbReference type="EMBL" id="KKL23638.1"/>
    </source>
</evidence>
<evidence type="ECO:0000256" key="1">
    <source>
        <dbReference type="SAM" id="Phobius"/>
    </source>
</evidence>
<keyword evidence="1" id="KW-1133">Transmembrane helix</keyword>
<gene>
    <name evidence="2" type="ORF">LCGC14_2423360</name>
</gene>
<feature type="transmembrane region" description="Helical" evidence="1">
    <location>
        <begin position="7"/>
        <end position="28"/>
    </location>
</feature>
<comment type="caution">
    <text evidence="2">The sequence shown here is derived from an EMBL/GenBank/DDBJ whole genome shotgun (WGS) entry which is preliminary data.</text>
</comment>
<feature type="transmembrane region" description="Helical" evidence="1">
    <location>
        <begin position="62"/>
        <end position="81"/>
    </location>
</feature>
<name>A0A0F9EI84_9ZZZZ</name>
<dbReference type="EMBL" id="LAZR01036901">
    <property type="protein sequence ID" value="KKL23638.1"/>
    <property type="molecule type" value="Genomic_DNA"/>
</dbReference>
<sequence>MLKKTIYALILAAIIMFIFAMPACTVVKQADGGFKVGVTPETHQTISDAGDATTTTLGLLSAFFPALIPIAAAAGVGTATWKKMKKTVTKYKGPLEMYVKTLEYIKQNDEETWAKIKEEIKSYNPTAFAKNTIEELKEELDRQGSLVTES</sequence>
<organism evidence="2">
    <name type="scientific">marine sediment metagenome</name>
    <dbReference type="NCBI Taxonomy" id="412755"/>
    <lineage>
        <taxon>unclassified sequences</taxon>
        <taxon>metagenomes</taxon>
        <taxon>ecological metagenomes</taxon>
    </lineage>
</organism>
<proteinExistence type="predicted"/>
<reference evidence="2" key="1">
    <citation type="journal article" date="2015" name="Nature">
        <title>Complex archaea that bridge the gap between prokaryotes and eukaryotes.</title>
        <authorList>
            <person name="Spang A."/>
            <person name="Saw J.H."/>
            <person name="Jorgensen S.L."/>
            <person name="Zaremba-Niedzwiedzka K."/>
            <person name="Martijn J."/>
            <person name="Lind A.E."/>
            <person name="van Eijk R."/>
            <person name="Schleper C."/>
            <person name="Guy L."/>
            <person name="Ettema T.J."/>
        </authorList>
    </citation>
    <scope>NUCLEOTIDE SEQUENCE</scope>
</reference>
<protein>
    <submittedName>
        <fullName evidence="2">Uncharacterized protein</fullName>
    </submittedName>
</protein>
<accession>A0A0F9EI84</accession>